<gene>
    <name evidence="2" type="ORF">EVA_15973</name>
</gene>
<dbReference type="Pfam" id="PF00881">
    <property type="entry name" value="Nitroreductase"/>
    <property type="match status" value="1"/>
</dbReference>
<sequence>MEFQKLIEARRSIRTYCPGGKPGREELLQMVQAAQEAPSWKNSQTGRYYCVGSEEMLSKIRREGLLSGNGEKTAHAALIVTTFVKDRAGFQKDGTWDNELGNGWGCY</sequence>
<dbReference type="Gene3D" id="3.40.109.10">
    <property type="entry name" value="NADH Oxidase"/>
    <property type="match status" value="1"/>
</dbReference>
<dbReference type="AlphaFoldDB" id="J9C7T2"/>
<comment type="caution">
    <text evidence="2">The sequence shown here is derived from an EMBL/GenBank/DDBJ whole genome shotgun (WGS) entry which is preliminary data.</text>
</comment>
<organism evidence="2">
    <name type="scientific">gut metagenome</name>
    <dbReference type="NCBI Taxonomy" id="749906"/>
    <lineage>
        <taxon>unclassified sequences</taxon>
        <taxon>metagenomes</taxon>
        <taxon>organismal metagenomes</taxon>
    </lineage>
</organism>
<feature type="non-terminal residue" evidence="2">
    <location>
        <position position="107"/>
    </location>
</feature>
<reference evidence="2" key="1">
    <citation type="journal article" date="2012" name="PLoS ONE">
        <title>Gene sets for utilization of primary and secondary nutrition supplies in the distal gut of endangered iberian lynx.</title>
        <authorList>
            <person name="Alcaide M."/>
            <person name="Messina E."/>
            <person name="Richter M."/>
            <person name="Bargiela R."/>
            <person name="Peplies J."/>
            <person name="Huws S.A."/>
            <person name="Newbold C.J."/>
            <person name="Golyshin P.N."/>
            <person name="Simon M.A."/>
            <person name="Lopez G."/>
            <person name="Yakimov M.M."/>
            <person name="Ferrer M."/>
        </authorList>
    </citation>
    <scope>NUCLEOTIDE SEQUENCE</scope>
</reference>
<dbReference type="GO" id="GO:0016491">
    <property type="term" value="F:oxidoreductase activity"/>
    <property type="evidence" value="ECO:0007669"/>
    <property type="project" value="InterPro"/>
</dbReference>
<evidence type="ECO:0000313" key="2">
    <source>
        <dbReference type="EMBL" id="EJW95920.1"/>
    </source>
</evidence>
<dbReference type="InterPro" id="IPR029479">
    <property type="entry name" value="Nitroreductase"/>
</dbReference>
<protein>
    <submittedName>
        <fullName evidence="2">Nitroreductase family protein</fullName>
    </submittedName>
</protein>
<dbReference type="EMBL" id="AMCI01005549">
    <property type="protein sequence ID" value="EJW95920.1"/>
    <property type="molecule type" value="Genomic_DNA"/>
</dbReference>
<dbReference type="SUPFAM" id="SSF55469">
    <property type="entry name" value="FMN-dependent nitroreductase-like"/>
    <property type="match status" value="1"/>
</dbReference>
<dbReference type="InterPro" id="IPR000415">
    <property type="entry name" value="Nitroreductase-like"/>
</dbReference>
<evidence type="ECO:0000259" key="1">
    <source>
        <dbReference type="Pfam" id="PF00881"/>
    </source>
</evidence>
<feature type="domain" description="Nitroreductase" evidence="1">
    <location>
        <begin position="7"/>
        <end position="61"/>
    </location>
</feature>
<accession>J9C7T2</accession>
<proteinExistence type="predicted"/>
<name>J9C7T2_9ZZZZ</name>